<gene>
    <name evidence="2" type="ordered locus">Ocepr_2377</name>
</gene>
<dbReference type="EMBL" id="CP002362">
    <property type="protein sequence ID" value="ADR37825.1"/>
    <property type="molecule type" value="Genomic_DNA"/>
</dbReference>
<name>E4UAP6_OCEP5</name>
<keyword evidence="1" id="KW-0732">Signal</keyword>
<sequence precursor="true">MKRYVFGFLVFSVLTALLLAGCGGTAGVDGGTGGTDGSSVTPPPVEVPTVSMNDVELQAFLGERLVEITVGQAGLILTAASGAHAYTDLGIDVATAGIVEALGFDLAALGQDGCTVDVLLEGDQDGDGLPFRGYELSCGGTSGAYGYAVTGAIDSGDRWDSDPADTGFWVVPSALSPAPLQVTMADSNTLGRVVSAVTVPYLAAPSAPTASFGYTAYGVLMAGFLGTDSQTKVVGIAPDSAYGNFDTDHFRYDADDPQDPWLGGTVTPLPDVLYKWTYGTDGSTPLQIDFHMEAVPGDPLHWSRACASSQGRYGFDSGGVHFVATDGTLLATAQFAGCGRPAVTLY</sequence>
<feature type="chain" id="PRO_5003190522" evidence="1">
    <location>
        <begin position="27"/>
        <end position="346"/>
    </location>
</feature>
<evidence type="ECO:0000313" key="2">
    <source>
        <dbReference type="EMBL" id="ADR37825.1"/>
    </source>
</evidence>
<dbReference type="Proteomes" id="UP000008722">
    <property type="component" value="Plasmid pOCEPR01"/>
</dbReference>
<dbReference type="AlphaFoldDB" id="E4UAP6"/>
<dbReference type="HOGENOM" id="CLU_801294_0_0_0"/>
<evidence type="ECO:0000313" key="3">
    <source>
        <dbReference type="Proteomes" id="UP000008722"/>
    </source>
</evidence>
<feature type="signal peptide" evidence="1">
    <location>
        <begin position="1"/>
        <end position="26"/>
    </location>
</feature>
<organism evidence="2 3">
    <name type="scientific">Oceanithermus profundus (strain DSM 14977 / NBRC 100410 / VKM B-2274 / 506)</name>
    <dbReference type="NCBI Taxonomy" id="670487"/>
    <lineage>
        <taxon>Bacteria</taxon>
        <taxon>Thermotogati</taxon>
        <taxon>Deinococcota</taxon>
        <taxon>Deinococci</taxon>
        <taxon>Thermales</taxon>
        <taxon>Thermaceae</taxon>
        <taxon>Oceanithermus</taxon>
    </lineage>
</organism>
<geneLocation type="plasmid" evidence="2 3">
    <name>pOCEPR01</name>
</geneLocation>
<proteinExistence type="predicted"/>
<evidence type="ECO:0000256" key="1">
    <source>
        <dbReference type="SAM" id="SignalP"/>
    </source>
</evidence>
<dbReference type="RefSeq" id="WP_013449804.1">
    <property type="nucleotide sequence ID" value="NC_014753.1"/>
</dbReference>
<protein>
    <submittedName>
        <fullName evidence="2">Uncharacterized protein</fullName>
    </submittedName>
</protein>
<keyword evidence="3" id="KW-1185">Reference proteome</keyword>
<dbReference type="KEGG" id="opr:Ocepr_2377"/>
<reference evidence="3" key="1">
    <citation type="submission" date="2010-11" db="EMBL/GenBank/DDBJ databases">
        <title>The complete sequence of plasmid of Oceanithermus profundus DSM 14977.</title>
        <authorList>
            <consortium name="US DOE Joint Genome Institute (JGI-PGF)"/>
            <person name="Lucas S."/>
            <person name="Copeland A."/>
            <person name="Lapidus A."/>
            <person name="Bruce D."/>
            <person name="Goodwin L."/>
            <person name="Pitluck S."/>
            <person name="Kyrpides N."/>
            <person name="Mavromatis K."/>
            <person name="Pagani I."/>
            <person name="Ivanova N."/>
            <person name="Zhang X."/>
            <person name="Brettin T."/>
            <person name="Detter J.C."/>
            <person name="Tapia R."/>
            <person name="Han C."/>
            <person name="Land M."/>
            <person name="Hauser L."/>
            <person name="Markowitz V."/>
            <person name="Cheng J.-F."/>
            <person name="Hugenholtz P."/>
            <person name="Woyke T."/>
            <person name="Wu D."/>
            <person name="Tindall B."/>
            <person name="Faehnrich R."/>
            <person name="Brambilla E."/>
            <person name="Klenk H.-P."/>
            <person name="Eisen J.A."/>
        </authorList>
    </citation>
    <scope>NUCLEOTIDE SEQUENCE [LARGE SCALE GENOMIC DNA]</scope>
    <source>
        <strain evidence="3">DSM 14977 / NBRC 100410 / VKM B-2274 / 506</strain>
        <plasmid evidence="3">Plasmid pOCEPR01</plasmid>
    </source>
</reference>
<dbReference type="PROSITE" id="PS51257">
    <property type="entry name" value="PROKAR_LIPOPROTEIN"/>
    <property type="match status" value="1"/>
</dbReference>
<accession>E4UAP6</accession>
<reference evidence="2 3" key="2">
    <citation type="journal article" date="2011" name="Stand. Genomic Sci.">
        <title>Complete genome sequence of Oceanithermus profundus type strain (506).</title>
        <authorList>
            <person name="Pati A."/>
            <person name="Zhang X."/>
            <person name="Lapidus A."/>
            <person name="Nolan M."/>
            <person name="Lucas S."/>
            <person name="Del Rio T.G."/>
            <person name="Tice H."/>
            <person name="Cheng J.F."/>
            <person name="Tapia R."/>
            <person name="Han C."/>
            <person name="Goodwin L."/>
            <person name="Pitluck S."/>
            <person name="Liolios K."/>
            <person name="Pagani I."/>
            <person name="Ivanova N."/>
            <person name="Mavromatis K."/>
            <person name="Chen A."/>
            <person name="Palaniappan K."/>
            <person name="Hauser L."/>
            <person name="Jeffries C.D."/>
            <person name="Brambilla E.M."/>
            <person name="Rohl A."/>
            <person name="Mwirichia R."/>
            <person name="Rohde M."/>
            <person name="Tindall B.J."/>
            <person name="Sikorski J."/>
            <person name="Wirth R."/>
            <person name="Goker M."/>
            <person name="Woyke T."/>
            <person name="Detter J.C."/>
            <person name="Bristow J."/>
            <person name="Eisen J.A."/>
            <person name="Markowitz V."/>
            <person name="Hugenholtz P."/>
            <person name="Kyrpides N.C."/>
            <person name="Klenk H.P."/>
            <person name="Land M."/>
        </authorList>
    </citation>
    <scope>NUCLEOTIDE SEQUENCE [LARGE SCALE GENOMIC DNA]</scope>
    <source>
        <strain evidence="3">DSM 14977 / NBRC 100410 / VKM B-2274 / 506</strain>
        <plasmid evidence="3">Plasmid pOCEPR01</plasmid>
    </source>
</reference>
<keyword evidence="2" id="KW-0614">Plasmid</keyword>